<evidence type="ECO:0000313" key="3">
    <source>
        <dbReference type="Proteomes" id="UP001322277"/>
    </source>
</evidence>
<evidence type="ECO:0000256" key="1">
    <source>
        <dbReference type="SAM" id="MobiDB-lite"/>
    </source>
</evidence>
<dbReference type="Proteomes" id="UP001322277">
    <property type="component" value="Chromosome 6"/>
</dbReference>
<feature type="compositionally biased region" description="Polar residues" evidence="1">
    <location>
        <begin position="99"/>
        <end position="119"/>
    </location>
</feature>
<name>A0AAX4IMI9_9PEZI</name>
<gene>
    <name evidence="2" type="ORF">CDEST_09252</name>
</gene>
<feature type="region of interest" description="Disordered" evidence="1">
    <location>
        <begin position="423"/>
        <end position="445"/>
    </location>
</feature>
<protein>
    <recommendedName>
        <fullName evidence="4">BTB domain-containing protein</fullName>
    </recommendedName>
</protein>
<evidence type="ECO:0000313" key="2">
    <source>
        <dbReference type="EMBL" id="WQF84238.1"/>
    </source>
</evidence>
<feature type="compositionally biased region" description="Basic residues" evidence="1">
    <location>
        <begin position="73"/>
        <end position="87"/>
    </location>
</feature>
<proteinExistence type="predicted"/>
<organism evidence="2 3">
    <name type="scientific">Colletotrichum destructivum</name>
    <dbReference type="NCBI Taxonomy" id="34406"/>
    <lineage>
        <taxon>Eukaryota</taxon>
        <taxon>Fungi</taxon>
        <taxon>Dikarya</taxon>
        <taxon>Ascomycota</taxon>
        <taxon>Pezizomycotina</taxon>
        <taxon>Sordariomycetes</taxon>
        <taxon>Hypocreomycetidae</taxon>
        <taxon>Glomerellales</taxon>
        <taxon>Glomerellaceae</taxon>
        <taxon>Colletotrichum</taxon>
        <taxon>Colletotrichum destructivum species complex</taxon>
    </lineage>
</organism>
<evidence type="ECO:0008006" key="4">
    <source>
        <dbReference type="Google" id="ProtNLM"/>
    </source>
</evidence>
<dbReference type="EMBL" id="CP137310">
    <property type="protein sequence ID" value="WQF84238.1"/>
    <property type="molecule type" value="Genomic_DNA"/>
</dbReference>
<feature type="region of interest" description="Disordered" evidence="1">
    <location>
        <begin position="49"/>
        <end position="146"/>
    </location>
</feature>
<dbReference type="RefSeq" id="XP_062781462.1">
    <property type="nucleotide sequence ID" value="XM_062925411.1"/>
</dbReference>
<dbReference type="AlphaFoldDB" id="A0AAX4IMI9"/>
<reference evidence="3" key="1">
    <citation type="journal article" date="2023" name="bioRxiv">
        <title>Complete genome of the Medicago anthracnose fungus, Colletotrichum destructivum, reveals a mini-chromosome-like region within a core chromosome.</title>
        <authorList>
            <person name="Lapalu N."/>
            <person name="Simon A."/>
            <person name="Lu A."/>
            <person name="Plaumann P.-L."/>
            <person name="Amselem J."/>
            <person name="Pigne S."/>
            <person name="Auger A."/>
            <person name="Koch C."/>
            <person name="Dallery J.-F."/>
            <person name="O'Connell R.J."/>
        </authorList>
    </citation>
    <scope>NUCLEOTIDE SEQUENCE [LARGE SCALE GENOMIC DNA]</scope>
    <source>
        <strain evidence="3">CBS 520.97</strain>
    </source>
</reference>
<feature type="compositionally biased region" description="Pro residues" evidence="1">
    <location>
        <begin position="123"/>
        <end position="132"/>
    </location>
</feature>
<keyword evidence="3" id="KW-1185">Reference proteome</keyword>
<sequence length="445" mass="49885">MADEVFHTIDPNGDVLLILRSPNAPFAVWNVDKGTESLASKRIGWEQAVSESFDPPPPTDDLDGSEFATHSISTKKMKKGKKMKKKPGGRDSSLCITMASGSTSTDALSWSQNESQQLSEAEPPGPPPPDPPADPEEEPAESEQEPEIKYLISSRHLMLASTKFAAEFGGPWMEGSVKNIDGYYPINASDWDPDALLILMRVFHGQTRSVPRHIGLEMLAKIAVLVDYYDSPEVVEVFANIWIGALKNKLPTQYGRDMVLWLLISHVFQQDDVFSLMTKIAVIQSTEPVPTLELPIPSIVTDLIDWQRQEAVDFIFKTLQTLLEAFRKGSSGCSFECSSMLLGALTKEMDRHKLLNPVPKEPYTGYSILDTEKMVNSFHCPHWNHRRDSYYMDYPDNPDSCNLKIIISTLLKTQPNAAMEGFKHSEIQTLTQKRSPKIEDKKDNV</sequence>
<dbReference type="GeneID" id="87945755"/>
<dbReference type="KEGG" id="cdet:87945755"/>
<feature type="compositionally biased region" description="Acidic residues" evidence="1">
    <location>
        <begin position="133"/>
        <end position="145"/>
    </location>
</feature>
<feature type="compositionally biased region" description="Basic and acidic residues" evidence="1">
    <location>
        <begin position="436"/>
        <end position="445"/>
    </location>
</feature>
<accession>A0AAX4IMI9</accession>